<keyword evidence="5 9" id="KW-0227">DNA damage</keyword>
<feature type="coiled-coil region" evidence="10">
    <location>
        <begin position="149"/>
        <end position="279"/>
    </location>
</feature>
<protein>
    <recommendedName>
        <fullName evidence="3 9">DNA repair protein RecN</fullName>
    </recommendedName>
    <alternativeName>
        <fullName evidence="8 9">Recombination protein N</fullName>
    </alternativeName>
</protein>
<keyword evidence="7 9" id="KW-0234">DNA repair</keyword>
<dbReference type="PIRSF" id="PIRSF003128">
    <property type="entry name" value="RecN"/>
    <property type="match status" value="1"/>
</dbReference>
<sequence length="539" mass="60817">MILELRLKDFVLIEEARLSFEPGFVVLTGETGAGKTLLIKGLKLLMGARGSPSLIRPGAPKAVLEAVFLPGTKIKDRLARAGLDSGEEILVRRVLTPDRSRAYLNDSPVSLGLLTETISPLITLASQHDYQRLKDPEEKLAILDTFANLWPLREKYEEQYRKLKELERELEKQREKLQNSLKEEDFLRFQIKEIEDVAPQIGEDQELEEKVKVLKNLTQLEEHLKRAARELDAALSALGRGRKELREAANLSKELGSLRERAEDLYYELEDFLAELNETSRKLPRDFEDLEQLEDRLYQLKRLKRKYGPSLEDVLHYLAQLKKQLAELSYGEEHLAGLEEETARVREETLALAQELHLKRKEAAHSLGRAVRKILPLLALKETRFEIELKEGPLTLSGKDRVDFLVATQPQAPLRPLNQVASGGELSRLFLALKVASARGDSGEILVFDEVDTGIGGEVAAKVGKLLKELAQHYQVICVTHQPQIAALAEQHFYIEKQLGPGKASTVIKELTPRERVAEIARMLGGPEARDLARKMLAV</sequence>
<proteinExistence type="inferred from homology"/>
<evidence type="ECO:0000256" key="7">
    <source>
        <dbReference type="ARBA" id="ARBA00023204"/>
    </source>
</evidence>
<keyword evidence="10" id="KW-0175">Coiled coil</keyword>
<evidence type="ECO:0000256" key="4">
    <source>
        <dbReference type="ARBA" id="ARBA00022741"/>
    </source>
</evidence>
<dbReference type="GO" id="GO:0005524">
    <property type="term" value="F:ATP binding"/>
    <property type="evidence" value="ECO:0007669"/>
    <property type="project" value="UniProtKB-KW"/>
</dbReference>
<evidence type="ECO:0000256" key="2">
    <source>
        <dbReference type="ARBA" id="ARBA00009441"/>
    </source>
</evidence>
<evidence type="ECO:0000256" key="8">
    <source>
        <dbReference type="ARBA" id="ARBA00033408"/>
    </source>
</evidence>
<dbReference type="SMART" id="SM00382">
    <property type="entry name" value="AAA"/>
    <property type="match status" value="1"/>
</dbReference>
<dbReference type="Proteomes" id="UP000886101">
    <property type="component" value="Unassembled WGS sequence"/>
</dbReference>
<dbReference type="NCBIfam" id="TIGR00634">
    <property type="entry name" value="recN"/>
    <property type="match status" value="1"/>
</dbReference>
<organism evidence="12">
    <name type="scientific">Thermodesulfatator atlanticus</name>
    <dbReference type="NCBI Taxonomy" id="501497"/>
    <lineage>
        <taxon>Bacteria</taxon>
        <taxon>Pseudomonadati</taxon>
        <taxon>Thermodesulfobacteriota</taxon>
        <taxon>Thermodesulfobacteria</taxon>
        <taxon>Thermodesulfobacteriales</taxon>
        <taxon>Thermodesulfatatoraceae</taxon>
        <taxon>Thermodesulfatator</taxon>
    </lineage>
</organism>
<dbReference type="GO" id="GO:0009432">
    <property type="term" value="P:SOS response"/>
    <property type="evidence" value="ECO:0007669"/>
    <property type="project" value="TreeGrafter"/>
</dbReference>
<evidence type="ECO:0000313" key="12">
    <source>
        <dbReference type="EMBL" id="HHI98087.1"/>
    </source>
</evidence>
<comment type="similarity">
    <text evidence="2 9">Belongs to the RecN family.</text>
</comment>
<accession>A0A7V5U3D0</accession>
<name>A0A7V5U3D0_9BACT</name>
<dbReference type="EMBL" id="DROK01000280">
    <property type="protein sequence ID" value="HHI98087.1"/>
    <property type="molecule type" value="Genomic_DNA"/>
</dbReference>
<dbReference type="SUPFAM" id="SSF52540">
    <property type="entry name" value="P-loop containing nucleoside triphosphate hydrolases"/>
    <property type="match status" value="2"/>
</dbReference>
<dbReference type="GO" id="GO:0043590">
    <property type="term" value="C:bacterial nucleoid"/>
    <property type="evidence" value="ECO:0007669"/>
    <property type="project" value="TreeGrafter"/>
</dbReference>
<feature type="domain" description="AAA+ ATPase" evidence="11">
    <location>
        <begin position="21"/>
        <end position="499"/>
    </location>
</feature>
<dbReference type="InterPro" id="IPR003395">
    <property type="entry name" value="RecF/RecN/SMC_N"/>
</dbReference>
<dbReference type="InterPro" id="IPR027417">
    <property type="entry name" value="P-loop_NTPase"/>
</dbReference>
<dbReference type="InterPro" id="IPR003593">
    <property type="entry name" value="AAA+_ATPase"/>
</dbReference>
<dbReference type="Gene3D" id="3.40.50.300">
    <property type="entry name" value="P-loop containing nucleotide triphosphate hydrolases"/>
    <property type="match status" value="2"/>
</dbReference>
<dbReference type="InterPro" id="IPR025662">
    <property type="entry name" value="Sigma_54_int_dom_ATP-bd_1"/>
</dbReference>
<dbReference type="InterPro" id="IPR004604">
    <property type="entry name" value="DNA_recomb/repair_RecN"/>
</dbReference>
<evidence type="ECO:0000256" key="6">
    <source>
        <dbReference type="ARBA" id="ARBA00022840"/>
    </source>
</evidence>
<dbReference type="PANTHER" id="PTHR11059">
    <property type="entry name" value="DNA REPAIR PROTEIN RECN"/>
    <property type="match status" value="1"/>
</dbReference>
<dbReference type="GO" id="GO:0006310">
    <property type="term" value="P:DNA recombination"/>
    <property type="evidence" value="ECO:0007669"/>
    <property type="project" value="InterPro"/>
</dbReference>
<reference evidence="12" key="1">
    <citation type="journal article" date="2020" name="mSystems">
        <title>Genome- and Community-Level Interaction Insights into Carbon Utilization and Element Cycling Functions of Hydrothermarchaeota in Hydrothermal Sediment.</title>
        <authorList>
            <person name="Zhou Z."/>
            <person name="Liu Y."/>
            <person name="Xu W."/>
            <person name="Pan J."/>
            <person name="Luo Z.H."/>
            <person name="Li M."/>
        </authorList>
    </citation>
    <scope>NUCLEOTIDE SEQUENCE [LARGE SCALE GENOMIC DNA]</scope>
    <source>
        <strain evidence="12">HyVt-533</strain>
    </source>
</reference>
<evidence type="ECO:0000259" key="11">
    <source>
        <dbReference type="SMART" id="SM00382"/>
    </source>
</evidence>
<evidence type="ECO:0000256" key="3">
    <source>
        <dbReference type="ARBA" id="ARBA00021315"/>
    </source>
</evidence>
<dbReference type="PROSITE" id="PS00675">
    <property type="entry name" value="SIGMA54_INTERACT_1"/>
    <property type="match status" value="1"/>
</dbReference>
<dbReference type="CDD" id="cd03241">
    <property type="entry name" value="ABC_RecN"/>
    <property type="match status" value="1"/>
</dbReference>
<dbReference type="GO" id="GO:0006281">
    <property type="term" value="P:DNA repair"/>
    <property type="evidence" value="ECO:0007669"/>
    <property type="project" value="UniProtKB-KW"/>
</dbReference>
<dbReference type="Pfam" id="PF02463">
    <property type="entry name" value="SMC_N"/>
    <property type="match status" value="1"/>
</dbReference>
<evidence type="ECO:0000256" key="5">
    <source>
        <dbReference type="ARBA" id="ARBA00022763"/>
    </source>
</evidence>
<evidence type="ECO:0000256" key="1">
    <source>
        <dbReference type="ARBA" id="ARBA00003618"/>
    </source>
</evidence>
<dbReference type="AlphaFoldDB" id="A0A7V5U3D0"/>
<keyword evidence="4" id="KW-0547">Nucleotide-binding</keyword>
<comment type="caution">
    <text evidence="12">The sequence shown here is derived from an EMBL/GenBank/DDBJ whole genome shotgun (WGS) entry which is preliminary data.</text>
</comment>
<dbReference type="PANTHER" id="PTHR11059:SF0">
    <property type="entry name" value="DNA REPAIR PROTEIN RECN"/>
    <property type="match status" value="1"/>
</dbReference>
<gene>
    <name evidence="12" type="primary">recN</name>
    <name evidence="12" type="ORF">ENJ96_09605</name>
</gene>
<comment type="function">
    <text evidence="1 9">May be involved in recombinational repair of damaged DNA.</text>
</comment>
<evidence type="ECO:0000256" key="9">
    <source>
        <dbReference type="PIRNR" id="PIRNR003128"/>
    </source>
</evidence>
<evidence type="ECO:0000256" key="10">
    <source>
        <dbReference type="SAM" id="Coils"/>
    </source>
</evidence>
<keyword evidence="6" id="KW-0067">ATP-binding</keyword>